<accession>A0A0D0HQ36</accession>
<keyword evidence="2" id="KW-1185">Reference proteome</keyword>
<dbReference type="PATRIC" id="fig|265546.4.peg.798"/>
<accession>A0A7W0C4G4</accession>
<dbReference type="EMBL" id="JXTG01000002">
    <property type="protein sequence ID" value="KIP22229.1"/>
    <property type="molecule type" value="Genomic_DNA"/>
</dbReference>
<gene>
    <name evidence="1" type="ORF">JV16_00777</name>
</gene>
<evidence type="ECO:0000313" key="1">
    <source>
        <dbReference type="EMBL" id="KIP22229.1"/>
    </source>
</evidence>
<reference evidence="1 2" key="1">
    <citation type="submission" date="2015-01" db="EMBL/GenBank/DDBJ databases">
        <title>Genome sequence of Anoxybacillus ayderensis strain AB04.</title>
        <authorList>
            <person name="Belduz A.O."/>
            <person name="Canakci S."/>
            <person name="Chan K.-G."/>
            <person name="Kahar U.M."/>
            <person name="Yaakob A.S."/>
            <person name="Chan C.S."/>
            <person name="Goh K.M."/>
        </authorList>
    </citation>
    <scope>NUCLEOTIDE SEQUENCE [LARGE SCALE GENOMIC DNA]</scope>
    <source>
        <strain evidence="1 2">AB04</strain>
    </source>
</reference>
<dbReference type="Proteomes" id="UP000032047">
    <property type="component" value="Unassembled WGS sequence"/>
</dbReference>
<dbReference type="NCBIfam" id="TIGR02829">
    <property type="entry name" value="spore_III_AE"/>
    <property type="match status" value="1"/>
</dbReference>
<organism evidence="1 2">
    <name type="scientific">Anoxybacillus ayderensis</name>
    <dbReference type="NCBI Taxonomy" id="265546"/>
    <lineage>
        <taxon>Bacteria</taxon>
        <taxon>Bacillati</taxon>
        <taxon>Bacillota</taxon>
        <taxon>Bacilli</taxon>
        <taxon>Bacillales</taxon>
        <taxon>Anoxybacillaceae</taxon>
        <taxon>Anoxybacillus</taxon>
    </lineage>
</organism>
<proteinExistence type="predicted"/>
<dbReference type="AlphaFoldDB" id="A0A0D0HQ36"/>
<sequence>MRRAPILFFFLLFFLPSVVQASPPTNEFVKQQAEQVGVESIKQYWDHIVQQYGGLLPESQKGSFWQFINGEKQLSLSEWLQAFMKFLLYELMANGKLLGTLILLTVFSLFLQSLQNAFSHHAVSKVAHAVVYMVLMIIALNSFHVAVTYAKEAIQTMTSFMIALLPILLALMASSGGVVSVAFFHPIVLFFMNITGTIIEHFSLPLLFLATILSIVSLLSEHYKVTKLADLLRNISIGSLGVMLTIFFGVLSVKGATTAIADGIAIRAAKFVAGNFIPIIGRMFTDAADTVVTASVLLKNTVGLFGVTLLLLIAAFPAIKILVIALIYQLAAAILQPMGGGIVISCLSVISKSMMYVLTALVIVSLMFFLSMTVIIAAGNLTMMVR</sequence>
<dbReference type="RefSeq" id="WP_021095243.1">
    <property type="nucleotide sequence ID" value="NZ_ANOC01000039.1"/>
</dbReference>
<comment type="caution">
    <text evidence="1">The sequence shown here is derived from an EMBL/GenBank/DDBJ whole genome shotgun (WGS) entry which is preliminary data.</text>
</comment>
<evidence type="ECO:0000313" key="2">
    <source>
        <dbReference type="Proteomes" id="UP000032047"/>
    </source>
</evidence>
<dbReference type="Pfam" id="PF09546">
    <property type="entry name" value="Spore_III_AE"/>
    <property type="match status" value="1"/>
</dbReference>
<name>A0A0D0HQ36_9BACL</name>
<dbReference type="InterPro" id="IPR014194">
    <property type="entry name" value="Spore_III_AE"/>
</dbReference>
<protein>
    <submittedName>
        <fullName evidence="1">Stage III sporulation protein AE</fullName>
    </submittedName>
</protein>